<dbReference type="RefSeq" id="WP_195893757.1">
    <property type="nucleotide sequence ID" value="NZ_JADOGI010000005.1"/>
</dbReference>
<evidence type="ECO:0008006" key="3">
    <source>
        <dbReference type="Google" id="ProtNLM"/>
    </source>
</evidence>
<gene>
    <name evidence="1" type="ORF">ITP53_03245</name>
</gene>
<comment type="caution">
    <text evidence="1">The sequence shown here is derived from an EMBL/GenBank/DDBJ whole genome shotgun (WGS) entry which is preliminary data.</text>
</comment>
<protein>
    <recommendedName>
        <fullName evidence="3">HEXXH motif-containing protein</fullName>
    </recommendedName>
</protein>
<dbReference type="NCBIfam" id="TIGR04267">
    <property type="entry name" value="mod_HExxH"/>
    <property type="match status" value="1"/>
</dbReference>
<dbReference type="AlphaFoldDB" id="A0A931A663"/>
<dbReference type="EMBL" id="JADOGI010000005">
    <property type="protein sequence ID" value="MBF8184773.1"/>
    <property type="molecule type" value="Genomic_DNA"/>
</dbReference>
<accession>A0A931A663</accession>
<evidence type="ECO:0000313" key="2">
    <source>
        <dbReference type="Proteomes" id="UP000605361"/>
    </source>
</evidence>
<dbReference type="InterPro" id="IPR026337">
    <property type="entry name" value="AKG_HExxH"/>
</dbReference>
<sequence>MTELVPSVLACVGEDDPYQEAFVSKRCVAIRVVLPALVRRLPEQAGSLIRSALADYERKSPEAQREVVMAPLFGYWWHRLSLGYQRGDVAELMSWVEHLPRLIEPTTDNDHVVLRDQIVVDSGHPWITEYITTANAKTQLDRNQGDVAPAPPGEAVAGLTAALDLIDAVWPEMGREINLLVKQIVPIHSAETVAFSNTVLNGLIFLRTDLDDVAVAAERIIHETSHLRMNAVFHMHPVHQHPPEERLHSPYRKVPRPVDGLYHGAFVFARIARFLLRAHTVAGGDVWLSRLHEVHAMQTEALELIENSVRLTPLGRAQFQEFREVAREISAKVSASALH</sequence>
<organism evidence="1 2">
    <name type="scientific">Nonomuraea cypriaca</name>
    <dbReference type="NCBI Taxonomy" id="1187855"/>
    <lineage>
        <taxon>Bacteria</taxon>
        <taxon>Bacillati</taxon>
        <taxon>Actinomycetota</taxon>
        <taxon>Actinomycetes</taxon>
        <taxon>Streptosporangiales</taxon>
        <taxon>Streptosporangiaceae</taxon>
        <taxon>Nonomuraea</taxon>
    </lineage>
</organism>
<keyword evidence="2" id="KW-1185">Reference proteome</keyword>
<evidence type="ECO:0000313" key="1">
    <source>
        <dbReference type="EMBL" id="MBF8184773.1"/>
    </source>
</evidence>
<dbReference type="Proteomes" id="UP000605361">
    <property type="component" value="Unassembled WGS sequence"/>
</dbReference>
<name>A0A931A663_9ACTN</name>
<reference evidence="1" key="1">
    <citation type="submission" date="2020-11" db="EMBL/GenBank/DDBJ databases">
        <title>Whole-genome analyses of Nonomuraea sp. K274.</title>
        <authorList>
            <person name="Veyisoglu A."/>
        </authorList>
    </citation>
    <scope>NUCLEOTIDE SEQUENCE</scope>
    <source>
        <strain evidence="1">K274</strain>
    </source>
</reference>
<proteinExistence type="predicted"/>